<feature type="transmembrane region" description="Helical" evidence="1">
    <location>
        <begin position="12"/>
        <end position="30"/>
    </location>
</feature>
<evidence type="ECO:0000256" key="1">
    <source>
        <dbReference type="SAM" id="Phobius"/>
    </source>
</evidence>
<protein>
    <recommendedName>
        <fullName evidence="4">Tellurite resistance protein TerB</fullName>
    </recommendedName>
</protein>
<dbReference type="RefSeq" id="WP_377490006.1">
    <property type="nucleotide sequence ID" value="NZ_JBHUOX010000025.1"/>
</dbReference>
<evidence type="ECO:0000313" key="3">
    <source>
        <dbReference type="Proteomes" id="UP001597641"/>
    </source>
</evidence>
<reference evidence="3" key="1">
    <citation type="journal article" date="2019" name="Int. J. Syst. Evol. Microbiol.">
        <title>The Global Catalogue of Microorganisms (GCM) 10K type strain sequencing project: providing services to taxonomists for standard genome sequencing and annotation.</title>
        <authorList>
            <consortium name="The Broad Institute Genomics Platform"/>
            <consortium name="The Broad Institute Genome Sequencing Center for Infectious Disease"/>
            <person name="Wu L."/>
            <person name="Ma J."/>
        </authorList>
    </citation>
    <scope>NUCLEOTIDE SEQUENCE [LARGE SCALE GENOMIC DNA]</scope>
    <source>
        <strain evidence="3">KCTC 23984</strain>
    </source>
</reference>
<name>A0ABW6BZC5_9BACT</name>
<accession>A0ABW6BZC5</accession>
<keyword evidence="3" id="KW-1185">Reference proteome</keyword>
<comment type="caution">
    <text evidence="2">The sequence shown here is derived from an EMBL/GenBank/DDBJ whole genome shotgun (WGS) entry which is preliminary data.</text>
</comment>
<evidence type="ECO:0008006" key="4">
    <source>
        <dbReference type="Google" id="ProtNLM"/>
    </source>
</evidence>
<sequence length="173" mass="18587">MLSSFTWQQYLMAAGAILGLYYLAVLLLCYRAELMHMLKGKANRAGLPADPPIPPQVSIMGPASPGAAPLLSEAAAILVAPQPPTEAPEGPEDAIVRAVLQEMSPLLELAAEADAEKEELLPLLRLVAARHSSSMEDHHRKAIEEFLLGQGRSSFTLTPADMHSLWNAAPSEQ</sequence>
<proteinExistence type="predicted"/>
<keyword evidence="1" id="KW-0812">Transmembrane</keyword>
<gene>
    <name evidence="2" type="ORF">ACFS7Z_22565</name>
</gene>
<keyword evidence="1" id="KW-0472">Membrane</keyword>
<dbReference type="EMBL" id="JBHUOX010000025">
    <property type="protein sequence ID" value="MFD3003164.1"/>
    <property type="molecule type" value="Genomic_DNA"/>
</dbReference>
<evidence type="ECO:0000313" key="2">
    <source>
        <dbReference type="EMBL" id="MFD3003164.1"/>
    </source>
</evidence>
<keyword evidence="1" id="KW-1133">Transmembrane helix</keyword>
<dbReference type="Proteomes" id="UP001597641">
    <property type="component" value="Unassembled WGS sequence"/>
</dbReference>
<organism evidence="2 3">
    <name type="scientific">Pontibacter toksunensis</name>
    <dbReference type="NCBI Taxonomy" id="1332631"/>
    <lineage>
        <taxon>Bacteria</taxon>
        <taxon>Pseudomonadati</taxon>
        <taxon>Bacteroidota</taxon>
        <taxon>Cytophagia</taxon>
        <taxon>Cytophagales</taxon>
        <taxon>Hymenobacteraceae</taxon>
        <taxon>Pontibacter</taxon>
    </lineage>
</organism>